<dbReference type="EMBL" id="BAAFZP010000001">
    <property type="protein sequence ID" value="GAB1583399.1"/>
    <property type="molecule type" value="Genomic_DNA"/>
</dbReference>
<comment type="similarity">
    <text evidence="1">Belongs to the TrbE/VirB4 family.</text>
</comment>
<evidence type="ECO:0000256" key="3">
    <source>
        <dbReference type="ARBA" id="ARBA00022840"/>
    </source>
</evidence>
<keyword evidence="4" id="KW-0843">Virulence</keyword>
<name>A0ABQ0H3A6_9HYPH</name>
<evidence type="ECO:0000259" key="7">
    <source>
        <dbReference type="Pfam" id="PF19044"/>
    </source>
</evidence>
<dbReference type="NCBIfam" id="TIGR00929">
    <property type="entry name" value="VirB4_CagE"/>
    <property type="match status" value="1"/>
</dbReference>
<dbReference type="InterPro" id="IPR004346">
    <property type="entry name" value="CagE_TrbE_VirB"/>
</dbReference>
<dbReference type="Pfam" id="PF19044">
    <property type="entry name" value="P-loop_TraG"/>
    <property type="match status" value="1"/>
</dbReference>
<dbReference type="PANTHER" id="PTHR30121:SF12">
    <property type="entry name" value="TYPE IV SECRETION SYSTEM PROTEIN CAGE"/>
    <property type="match status" value="1"/>
</dbReference>
<sequence length="799" mass="89312">MSVNASLKFGRERIREMGVKEHVPYLRHVDDHVLVTKSGFLVCVLQMGGLPFQTMDQAEINARVLNRNTTFRNLATSRFALYATIIRRHIDPRLEGDFDNPFVADLNRRYMDGLARKNLFVNEVYLTVIRRPMVGKIGWVDKAFDAFRLSSAGEETREEALKELHDVVDGMVQDFRAYGARKLGLIERRGSIFSEPAEFAAKILAGAEEVEMPLPRMGLAEAVPTRQLFFGRNTLEIKNTGQTGSKVAAMISVKEYPPFTAPGGLDGLLRLPHEFVLTQSFAVEDRVTAMKTIRKIGNQVVGSDEGGTSVEDSVHEGLDKLAQGEVVFGYHHLSVCVLAPTISALNRAISDVQSELSRLSIVPVREALNSETAFWAQLPGNFSYIARRALISSMNFAGLFSGHNYPSGQKDGLHWKRPIALLETTSQTAYHFNFHVDDVGNFTVIGPTGSGKTVALSFLLAQGMRVEPRPRCIFFDKDRGGEIFVRALGGRYEILRPGDPTGFAPLQLDDTPANRAFVNDLLQYLLKPEEGALDAAEIRVISNAVDQIFKIEKGARVLSMLPEVLRGRLKPGMNDLSQRLAPWLDPKSRGWLFNNTRDALDFSSPVIGFDMTDILNDPKTRTAALLYMFHRIHDVLTGDPAMIFLDEGWKLLDDEVFVLFIKNMLKTIRKLNGIIGFGTQSAADVVDSAIANTLIEQTTTNIFFPNAKADTRSYRDYFKLTAKEYAFVKNTVRESRSFLVKHATDSIVARLDLSAMPELIKVLSGRADTVRECERLRKEYGDDPAAWLPHFCGWAARER</sequence>
<keyword evidence="3" id="KW-0067">ATP-binding</keyword>
<dbReference type="InterPro" id="IPR018145">
    <property type="entry name" value="CagE_TrbE_VirB_cntrl_dom"/>
</dbReference>
<dbReference type="PANTHER" id="PTHR30121">
    <property type="entry name" value="UNCHARACTERIZED PROTEIN YJGR-RELATED"/>
    <property type="match status" value="1"/>
</dbReference>
<dbReference type="Proteomes" id="UP001628091">
    <property type="component" value="Unassembled WGS sequence"/>
</dbReference>
<dbReference type="Gene3D" id="3.40.50.300">
    <property type="entry name" value="P-loop containing nucleotide triphosphate hydrolases"/>
    <property type="match status" value="1"/>
</dbReference>
<organism evidence="8 9">
    <name type="scientific">Phyllobacterium phragmitis</name>
    <dbReference type="NCBI Taxonomy" id="2670329"/>
    <lineage>
        <taxon>Bacteria</taxon>
        <taxon>Pseudomonadati</taxon>
        <taxon>Pseudomonadota</taxon>
        <taxon>Alphaproteobacteria</taxon>
        <taxon>Hyphomicrobiales</taxon>
        <taxon>Phyllobacteriaceae</taxon>
        <taxon>Phyllobacterium</taxon>
    </lineage>
</organism>
<evidence type="ECO:0000313" key="8">
    <source>
        <dbReference type="EMBL" id="GAB1583399.1"/>
    </source>
</evidence>
<dbReference type="Pfam" id="PF03135">
    <property type="entry name" value="CagE_TrbE_VirB"/>
    <property type="match status" value="1"/>
</dbReference>
<accession>A0ABQ0H3A6</accession>
<keyword evidence="2" id="KW-0547">Nucleotide-binding</keyword>
<evidence type="ECO:0000256" key="2">
    <source>
        <dbReference type="ARBA" id="ARBA00022741"/>
    </source>
</evidence>
<dbReference type="RefSeq" id="WP_407865842.1">
    <property type="nucleotide sequence ID" value="NZ_BAAFZP010000001.1"/>
</dbReference>
<dbReference type="Gene3D" id="1.10.8.730">
    <property type="match status" value="1"/>
</dbReference>
<evidence type="ECO:0000313" key="9">
    <source>
        <dbReference type="Proteomes" id="UP001628091"/>
    </source>
</evidence>
<evidence type="ECO:0000256" key="5">
    <source>
        <dbReference type="ARBA" id="ARBA00023635"/>
    </source>
</evidence>
<evidence type="ECO:0000259" key="6">
    <source>
        <dbReference type="Pfam" id="PF03135"/>
    </source>
</evidence>
<dbReference type="SUPFAM" id="SSF52540">
    <property type="entry name" value="P-loop containing nucleoside triphosphate hydrolases"/>
    <property type="match status" value="1"/>
</dbReference>
<comment type="caution">
    <text evidence="8">The sequence shown here is derived from an EMBL/GenBank/DDBJ whole genome shotgun (WGS) entry which is preliminary data.</text>
</comment>
<proteinExistence type="inferred from homology"/>
<feature type="domain" description="CagE TrbE VirB component of type IV transporter system central" evidence="6">
    <location>
        <begin position="182"/>
        <end position="387"/>
    </location>
</feature>
<feature type="domain" description="TraG P-loop" evidence="7">
    <location>
        <begin position="591"/>
        <end position="711"/>
    </location>
</feature>
<protein>
    <recommendedName>
        <fullName evidence="5">Type IV secretion system protein virB4</fullName>
    </recommendedName>
</protein>
<dbReference type="InterPro" id="IPR043964">
    <property type="entry name" value="P-loop_TraG"/>
</dbReference>
<dbReference type="InterPro" id="IPR051162">
    <property type="entry name" value="T4SS_component"/>
</dbReference>
<evidence type="ECO:0000256" key="4">
    <source>
        <dbReference type="ARBA" id="ARBA00023026"/>
    </source>
</evidence>
<reference evidence="8 9" key="1">
    <citation type="submission" date="2024-10" db="EMBL/GenBank/DDBJ databases">
        <title>Isolation, draft genome sequencing and identification of Phyllobacterium sp. NSA23, isolated from leaf soil.</title>
        <authorList>
            <person name="Akita H."/>
        </authorList>
    </citation>
    <scope>NUCLEOTIDE SEQUENCE [LARGE SCALE GENOMIC DNA]</scope>
    <source>
        <strain evidence="8 9">NSA23</strain>
    </source>
</reference>
<keyword evidence="9" id="KW-1185">Reference proteome</keyword>
<evidence type="ECO:0000256" key="1">
    <source>
        <dbReference type="ARBA" id="ARBA00006512"/>
    </source>
</evidence>
<dbReference type="InterPro" id="IPR027417">
    <property type="entry name" value="P-loop_NTPase"/>
</dbReference>
<gene>
    <name evidence="8" type="ORF">PPNSA23_33420</name>
</gene>